<dbReference type="InterPro" id="IPR024132">
    <property type="entry name" value="Akirin"/>
</dbReference>
<feature type="region of interest" description="Disordered" evidence="4">
    <location>
        <begin position="118"/>
        <end position="165"/>
    </location>
</feature>
<dbReference type="GO" id="GO:0045089">
    <property type="term" value="P:positive regulation of innate immune response"/>
    <property type="evidence" value="ECO:0007669"/>
    <property type="project" value="TreeGrafter"/>
</dbReference>
<dbReference type="AlphaFoldDB" id="A0A0R3SQM9"/>
<evidence type="ECO:0000313" key="7">
    <source>
        <dbReference type="WBParaSite" id="HDID_0000739001-mRNA-1"/>
    </source>
</evidence>
<dbReference type="OrthoDB" id="10039914at2759"/>
<comment type="subcellular location">
    <subcellularLocation>
        <location evidence="1">Nucleus</location>
    </subcellularLocation>
</comment>
<reference evidence="7" key="1">
    <citation type="submission" date="2017-02" db="UniProtKB">
        <authorList>
            <consortium name="WormBaseParasite"/>
        </authorList>
    </citation>
    <scope>IDENTIFICATION</scope>
</reference>
<keyword evidence="3" id="KW-0539">Nucleus</keyword>
<dbReference type="PANTHER" id="PTHR13293">
    <property type="entry name" value="AKIRIN-RELATED"/>
    <property type="match status" value="1"/>
</dbReference>
<evidence type="ECO:0000256" key="2">
    <source>
        <dbReference type="ARBA" id="ARBA00005625"/>
    </source>
</evidence>
<feature type="region of interest" description="Disordered" evidence="4">
    <location>
        <begin position="74"/>
        <end position="101"/>
    </location>
</feature>
<evidence type="ECO:0000256" key="4">
    <source>
        <dbReference type="SAM" id="MobiDB-lite"/>
    </source>
</evidence>
<protein>
    <submittedName>
        <fullName evidence="7">Akirin</fullName>
    </submittedName>
</protein>
<feature type="compositionally biased region" description="Polar residues" evidence="4">
    <location>
        <begin position="83"/>
        <end position="101"/>
    </location>
</feature>
<organism evidence="7">
    <name type="scientific">Hymenolepis diminuta</name>
    <name type="common">Rat tapeworm</name>
    <dbReference type="NCBI Taxonomy" id="6216"/>
    <lineage>
        <taxon>Eukaryota</taxon>
        <taxon>Metazoa</taxon>
        <taxon>Spiralia</taxon>
        <taxon>Lophotrochozoa</taxon>
        <taxon>Platyhelminthes</taxon>
        <taxon>Cestoda</taxon>
        <taxon>Eucestoda</taxon>
        <taxon>Cyclophyllidea</taxon>
        <taxon>Hymenolepididae</taxon>
        <taxon>Hymenolepis</taxon>
    </lineage>
</organism>
<dbReference type="PANTHER" id="PTHR13293:SF6">
    <property type="entry name" value="AKIRIN-RELATED"/>
    <property type="match status" value="1"/>
</dbReference>
<feature type="compositionally biased region" description="Low complexity" evidence="4">
    <location>
        <begin position="145"/>
        <end position="154"/>
    </location>
</feature>
<reference evidence="5 6" key="2">
    <citation type="submission" date="2018-11" db="EMBL/GenBank/DDBJ databases">
        <authorList>
            <consortium name="Pathogen Informatics"/>
        </authorList>
    </citation>
    <scope>NUCLEOTIDE SEQUENCE [LARGE SCALE GENOMIC DNA]</scope>
</reference>
<dbReference type="GO" id="GO:0005634">
    <property type="term" value="C:nucleus"/>
    <property type="evidence" value="ECO:0007669"/>
    <property type="project" value="UniProtKB-SubCell"/>
</dbReference>
<comment type="similarity">
    <text evidence="2">Belongs to the akirin family.</text>
</comment>
<evidence type="ECO:0000256" key="1">
    <source>
        <dbReference type="ARBA" id="ARBA00004123"/>
    </source>
</evidence>
<evidence type="ECO:0000313" key="5">
    <source>
        <dbReference type="EMBL" id="VDL59706.1"/>
    </source>
</evidence>
<dbReference type="STRING" id="6216.A0A0R3SQM9"/>
<dbReference type="GO" id="GO:0045944">
    <property type="term" value="P:positive regulation of transcription by RNA polymerase II"/>
    <property type="evidence" value="ECO:0007669"/>
    <property type="project" value="TreeGrafter"/>
</dbReference>
<proteinExistence type="inferred from homology"/>
<gene>
    <name evidence="5" type="ORF">HDID_LOCUS7388</name>
</gene>
<evidence type="ECO:0000256" key="3">
    <source>
        <dbReference type="ARBA" id="ARBA00023242"/>
    </source>
</evidence>
<dbReference type="WBParaSite" id="HDID_0000739001-mRNA-1">
    <property type="protein sequence ID" value="HDID_0000739001-mRNA-1"/>
    <property type="gene ID" value="HDID_0000739001"/>
</dbReference>
<dbReference type="Proteomes" id="UP000274504">
    <property type="component" value="Unassembled WGS sequence"/>
</dbReference>
<accession>A0A0R3SQM9</accession>
<dbReference type="GO" id="GO:0003712">
    <property type="term" value="F:transcription coregulator activity"/>
    <property type="evidence" value="ECO:0007669"/>
    <property type="project" value="TreeGrafter"/>
</dbReference>
<evidence type="ECO:0000313" key="6">
    <source>
        <dbReference type="Proteomes" id="UP000274504"/>
    </source>
</evidence>
<dbReference type="EMBL" id="UYSG01010930">
    <property type="protein sequence ID" value="VDL59706.1"/>
    <property type="molecule type" value="Genomic_DNA"/>
</dbReference>
<name>A0A0R3SQM9_HYMDI</name>
<sequence length="231" mass="25938">MACVTLKRSAPFEPIGPTSAKRHRCSMNLPCNCQLPAQESIFTPSTRISKGEQIVRRIRQDVWRMQRRKVIPKFPPGCLPSASEPSEINNDRPSSSGESATALCSQVISRMREMAIRSPKPESLLSSDTDEASDGSCSPRLLDIPDSPQRAQSPPSSPSPKPLYQDDVPLFTIRQVTTLCHNLIREREEKLREEYDTILCGKLAEQYTALLKFNQDQLSNRFKDAPMSYVS</sequence>
<dbReference type="GO" id="GO:0000785">
    <property type="term" value="C:chromatin"/>
    <property type="evidence" value="ECO:0007669"/>
    <property type="project" value="TreeGrafter"/>
</dbReference>